<keyword evidence="4" id="KW-0732">Signal</keyword>
<gene>
    <name evidence="5" type="ORF">VNO78_12693</name>
</gene>
<dbReference type="Proteomes" id="UP001386955">
    <property type="component" value="Unassembled WGS sequence"/>
</dbReference>
<evidence type="ECO:0000256" key="1">
    <source>
        <dbReference type="ARBA" id="ARBA00010746"/>
    </source>
</evidence>
<feature type="signal peptide" evidence="4">
    <location>
        <begin position="1"/>
        <end position="20"/>
    </location>
</feature>
<name>A0AAN9SW05_PSOTE</name>
<feature type="chain" id="PRO_5042662988" description="Dirigent protein" evidence="4">
    <location>
        <begin position="21"/>
        <end position="188"/>
    </location>
</feature>
<organism evidence="5 6">
    <name type="scientific">Psophocarpus tetragonolobus</name>
    <name type="common">Winged bean</name>
    <name type="synonym">Dolichos tetragonolobus</name>
    <dbReference type="NCBI Taxonomy" id="3891"/>
    <lineage>
        <taxon>Eukaryota</taxon>
        <taxon>Viridiplantae</taxon>
        <taxon>Streptophyta</taxon>
        <taxon>Embryophyta</taxon>
        <taxon>Tracheophyta</taxon>
        <taxon>Spermatophyta</taxon>
        <taxon>Magnoliopsida</taxon>
        <taxon>eudicotyledons</taxon>
        <taxon>Gunneridae</taxon>
        <taxon>Pentapetalae</taxon>
        <taxon>rosids</taxon>
        <taxon>fabids</taxon>
        <taxon>Fabales</taxon>
        <taxon>Fabaceae</taxon>
        <taxon>Papilionoideae</taxon>
        <taxon>50 kb inversion clade</taxon>
        <taxon>NPAAA clade</taxon>
        <taxon>indigoferoid/millettioid clade</taxon>
        <taxon>Phaseoleae</taxon>
        <taxon>Psophocarpus</taxon>
    </lineage>
</organism>
<evidence type="ECO:0000256" key="2">
    <source>
        <dbReference type="ARBA" id="ARBA00011738"/>
    </source>
</evidence>
<dbReference type="InterPro" id="IPR044859">
    <property type="entry name" value="Allene_oxi_cyc_Dirigent"/>
</dbReference>
<keyword evidence="4" id="KW-0052">Apoplast</keyword>
<dbReference type="Pfam" id="PF03018">
    <property type="entry name" value="Dirigent"/>
    <property type="match status" value="1"/>
</dbReference>
<dbReference type="GO" id="GO:0048046">
    <property type="term" value="C:apoplast"/>
    <property type="evidence" value="ECO:0007669"/>
    <property type="project" value="UniProtKB-SubCell"/>
</dbReference>
<protein>
    <recommendedName>
        <fullName evidence="4">Dirigent protein</fullName>
    </recommendedName>
</protein>
<evidence type="ECO:0000313" key="6">
    <source>
        <dbReference type="Proteomes" id="UP001386955"/>
    </source>
</evidence>
<proteinExistence type="inferred from homology"/>
<comment type="subcellular location">
    <subcellularLocation>
        <location evidence="4">Secreted</location>
        <location evidence="4">Extracellular space</location>
        <location evidence="4">Apoplast</location>
    </subcellularLocation>
</comment>
<sequence length="188" mass="20407">MASFLSLLFVFYVIVIMSSSLPTTSENFAKESPVFASAKPLEKLTQLHFYFHDSIRGKNPTSMYIVEPPKGSINRFGSLIMMDDPLTEGPGPNSKLVGRSQGMYAVASQHEYGLSIMASFLFTEGIYNGSTLSIVGMNHALQNVREISVVGGSGVFRYARGSALLKTYFYNGISGAAIVECNVSAIHV</sequence>
<comment type="subunit">
    <text evidence="2 4">Homodimer.</text>
</comment>
<dbReference type="PANTHER" id="PTHR21495">
    <property type="entry name" value="NUCLEOPORIN-RELATED"/>
    <property type="match status" value="1"/>
</dbReference>
<accession>A0AAN9SW05</accession>
<dbReference type="GO" id="GO:0009699">
    <property type="term" value="P:phenylpropanoid biosynthetic process"/>
    <property type="evidence" value="ECO:0007669"/>
    <property type="project" value="UniProtKB-ARBA"/>
</dbReference>
<evidence type="ECO:0000256" key="3">
    <source>
        <dbReference type="ARBA" id="ARBA00022525"/>
    </source>
</evidence>
<dbReference type="InterPro" id="IPR004265">
    <property type="entry name" value="Dirigent"/>
</dbReference>
<evidence type="ECO:0000256" key="4">
    <source>
        <dbReference type="RuleBase" id="RU363099"/>
    </source>
</evidence>
<dbReference type="Gene3D" id="2.40.480.10">
    <property type="entry name" value="Allene oxide cyclase-like"/>
    <property type="match status" value="1"/>
</dbReference>
<comment type="similarity">
    <text evidence="1 4">Belongs to the plant dirigent protein family.</text>
</comment>
<dbReference type="AlphaFoldDB" id="A0AAN9SW05"/>
<keyword evidence="3 4" id="KW-0964">Secreted</keyword>
<comment type="function">
    <text evidence="4">Dirigent proteins impart stereoselectivity on the phenoxy radical-coupling reaction, yielding optically active lignans from two molecules of coniferyl alcohol in the biosynthesis of lignans, flavonolignans, and alkaloids and thus plays a central role in plant secondary metabolism.</text>
</comment>
<comment type="caution">
    <text evidence="5">The sequence shown here is derived from an EMBL/GenBank/DDBJ whole genome shotgun (WGS) entry which is preliminary data.</text>
</comment>
<reference evidence="5 6" key="1">
    <citation type="submission" date="2024-01" db="EMBL/GenBank/DDBJ databases">
        <title>The genomes of 5 underutilized Papilionoideae crops provide insights into root nodulation and disease resistanc.</title>
        <authorList>
            <person name="Jiang F."/>
        </authorList>
    </citation>
    <scope>NUCLEOTIDE SEQUENCE [LARGE SCALE GENOMIC DNA]</scope>
    <source>
        <strain evidence="5">DUOXIRENSHENG_FW03</strain>
        <tissue evidence="5">Leaves</tissue>
    </source>
</reference>
<dbReference type="EMBL" id="JAYMYS010000003">
    <property type="protein sequence ID" value="KAK7401314.1"/>
    <property type="molecule type" value="Genomic_DNA"/>
</dbReference>
<keyword evidence="6" id="KW-1185">Reference proteome</keyword>
<evidence type="ECO:0000313" key="5">
    <source>
        <dbReference type="EMBL" id="KAK7401314.1"/>
    </source>
</evidence>